<evidence type="ECO:0000313" key="3">
    <source>
        <dbReference type="Proteomes" id="UP000800092"/>
    </source>
</evidence>
<evidence type="ECO:0000313" key="2">
    <source>
        <dbReference type="EMBL" id="KAF2228504.1"/>
    </source>
</evidence>
<gene>
    <name evidence="2" type="ORF">EV356DRAFT_581556</name>
</gene>
<proteinExistence type="predicted"/>
<reference evidence="2" key="1">
    <citation type="journal article" date="2020" name="Stud. Mycol.">
        <title>101 Dothideomycetes genomes: a test case for predicting lifestyles and emergence of pathogens.</title>
        <authorList>
            <person name="Haridas S."/>
            <person name="Albert R."/>
            <person name="Binder M."/>
            <person name="Bloem J."/>
            <person name="Labutti K."/>
            <person name="Salamov A."/>
            <person name="Andreopoulos B."/>
            <person name="Baker S."/>
            <person name="Barry K."/>
            <person name="Bills G."/>
            <person name="Bluhm B."/>
            <person name="Cannon C."/>
            <person name="Castanera R."/>
            <person name="Culley D."/>
            <person name="Daum C."/>
            <person name="Ezra D."/>
            <person name="Gonzalez J."/>
            <person name="Henrissat B."/>
            <person name="Kuo A."/>
            <person name="Liang C."/>
            <person name="Lipzen A."/>
            <person name="Lutzoni F."/>
            <person name="Magnuson J."/>
            <person name="Mondo S."/>
            <person name="Nolan M."/>
            <person name="Ohm R."/>
            <person name="Pangilinan J."/>
            <person name="Park H.-J."/>
            <person name="Ramirez L."/>
            <person name="Alfaro M."/>
            <person name="Sun H."/>
            <person name="Tritt A."/>
            <person name="Yoshinaga Y."/>
            <person name="Zwiers L.-H."/>
            <person name="Turgeon B."/>
            <person name="Goodwin S."/>
            <person name="Spatafora J."/>
            <person name="Crous P."/>
            <person name="Grigoriev I."/>
        </authorList>
    </citation>
    <scope>NUCLEOTIDE SEQUENCE</scope>
    <source>
        <strain evidence="2">Tuck. ex Michener</strain>
    </source>
</reference>
<keyword evidence="1" id="KW-0175">Coiled coil</keyword>
<name>A0A6A6GRW4_VIRVR</name>
<dbReference type="AlphaFoldDB" id="A0A6A6GRW4"/>
<keyword evidence="3" id="KW-1185">Reference proteome</keyword>
<sequence>MKDLVLERWPSQKKELLLPKSNDEFTQLQDLIGGPLDQINGGWGMIAVSTALIRNAEKKEQLKIKALNLHIKYEQLKTKTSELQARKVHLKTKTSKFHPIALVSIQKDPQLNRKPALCAGMSNAFPRSTLFTNGSLVSLSIVSKTQIRYFFSIVGLTLSWNLHVASMAVTNL</sequence>
<feature type="coiled-coil region" evidence="1">
    <location>
        <begin position="59"/>
        <end position="93"/>
    </location>
</feature>
<protein>
    <submittedName>
        <fullName evidence="2">Uncharacterized protein</fullName>
    </submittedName>
</protein>
<dbReference type="EMBL" id="ML991924">
    <property type="protein sequence ID" value="KAF2228504.1"/>
    <property type="molecule type" value="Genomic_DNA"/>
</dbReference>
<accession>A0A6A6GRW4</accession>
<dbReference type="Proteomes" id="UP000800092">
    <property type="component" value="Unassembled WGS sequence"/>
</dbReference>
<organism evidence="2 3">
    <name type="scientific">Viridothelium virens</name>
    <name type="common">Speckled blister lichen</name>
    <name type="synonym">Trypethelium virens</name>
    <dbReference type="NCBI Taxonomy" id="1048519"/>
    <lineage>
        <taxon>Eukaryota</taxon>
        <taxon>Fungi</taxon>
        <taxon>Dikarya</taxon>
        <taxon>Ascomycota</taxon>
        <taxon>Pezizomycotina</taxon>
        <taxon>Dothideomycetes</taxon>
        <taxon>Dothideomycetes incertae sedis</taxon>
        <taxon>Trypetheliales</taxon>
        <taxon>Trypetheliaceae</taxon>
        <taxon>Viridothelium</taxon>
    </lineage>
</organism>
<evidence type="ECO:0000256" key="1">
    <source>
        <dbReference type="SAM" id="Coils"/>
    </source>
</evidence>